<comment type="function">
    <text evidence="10">Catalyzes the acyloin condensation reaction between C atoms 2 and 3 of pyruvate and glyceraldehyde 3-phosphate to yield 1-deoxy-D-xylulose-5-phosphate (DXP).</text>
</comment>
<gene>
    <name evidence="10" type="primary">dxs</name>
    <name evidence="12" type="ORF">F5544_16735</name>
</gene>
<dbReference type="Pfam" id="PF02780">
    <property type="entry name" value="Transketolase_C"/>
    <property type="match status" value="1"/>
</dbReference>
<organism evidence="12 13">
    <name type="scientific">Nocardia arthritidis</name>
    <dbReference type="NCBI Taxonomy" id="228602"/>
    <lineage>
        <taxon>Bacteria</taxon>
        <taxon>Bacillati</taxon>
        <taxon>Actinomycetota</taxon>
        <taxon>Actinomycetes</taxon>
        <taxon>Mycobacteriales</taxon>
        <taxon>Nocardiaceae</taxon>
        <taxon>Nocardia</taxon>
    </lineage>
</organism>
<proteinExistence type="inferred from homology"/>
<dbReference type="InterPro" id="IPR005477">
    <property type="entry name" value="Dxylulose-5-P_synthase"/>
</dbReference>
<dbReference type="NCBIfam" id="NF003933">
    <property type="entry name" value="PRK05444.2-2"/>
    <property type="match status" value="1"/>
</dbReference>
<keyword evidence="4 10" id="KW-0808">Transferase</keyword>
<sequence>MIAPTPVSTLTAPAELDPLGRVRCPEELRRLPADLLPALADRIRELIIDTVLGAGGHLGPNLGVVELTIALHRVFESPRETILFDTGHQAYAHKILTGRKDGFVRGLRRPGGLSGYPSRNESAHDVIENSHASAALGYADGIAKARALQGCRDRAVVAVVGDGALTGGMAYEALNNIGAAPHRPVIVVLNDNGLSYSPTAGAIAEHLARLREGRAMGPNLFEQLGFAYLGPVDGHDIGALESALRRAKRLGGPVVVHAVTVKGKGYPPAGTDAERMHSTGPRGGAAAKSVAWTDIFAEELVRIGAERADVVAITAAMPGPTGLARFAERFPQRCYDVGIAEQHAMASAAGLATAGLHPVVAVYSTFLNRAFDQLLLDIALHRLPVTLVLDRAGVTGPDGPSHHGMWDLSLFATVPGIRVAAPRDAARLRELVGEAVADWRGPTAVRFPKASVGHDIPALERDGGLDVLHRADGRDVLLVAIGPLAGPCLDVAARLRELGIAASVVDPRWVLPISERLVAAAGCHRLVVVAEDNTRAGGIGAALTRALAEAGQRVPVRALGLPHRFLEQGNRSELLAAAGLTPGSILSAVLSAGAGRLGTYREVR</sequence>
<dbReference type="GO" id="GO:0008661">
    <property type="term" value="F:1-deoxy-D-xylulose-5-phosphate synthase activity"/>
    <property type="evidence" value="ECO:0007669"/>
    <property type="project" value="UniProtKB-UniRule"/>
</dbReference>
<feature type="binding site" evidence="10">
    <location>
        <begin position="130"/>
        <end position="132"/>
    </location>
    <ligand>
        <name>thiamine diphosphate</name>
        <dbReference type="ChEBI" id="CHEBI:58937"/>
    </ligand>
</feature>
<evidence type="ECO:0000256" key="7">
    <source>
        <dbReference type="ARBA" id="ARBA00022977"/>
    </source>
</evidence>
<evidence type="ECO:0000256" key="1">
    <source>
        <dbReference type="ARBA" id="ARBA00004980"/>
    </source>
</evidence>
<evidence type="ECO:0000256" key="10">
    <source>
        <dbReference type="HAMAP-Rule" id="MF_00315"/>
    </source>
</evidence>
<dbReference type="PROSITE" id="PS00802">
    <property type="entry name" value="TRANSKETOLASE_2"/>
    <property type="match status" value="1"/>
</dbReference>
<dbReference type="GO" id="GO:0019288">
    <property type="term" value="P:isopentenyl diphosphate biosynthetic process, methylerythritol 4-phosphate pathway"/>
    <property type="evidence" value="ECO:0007669"/>
    <property type="project" value="TreeGrafter"/>
</dbReference>
<dbReference type="EMBL" id="CP046172">
    <property type="protein sequence ID" value="QIS11226.1"/>
    <property type="molecule type" value="Genomic_DNA"/>
</dbReference>
<evidence type="ECO:0000256" key="3">
    <source>
        <dbReference type="ARBA" id="ARBA00011738"/>
    </source>
</evidence>
<evidence type="ECO:0000256" key="8">
    <source>
        <dbReference type="ARBA" id="ARBA00023052"/>
    </source>
</evidence>
<dbReference type="InterPro" id="IPR029061">
    <property type="entry name" value="THDP-binding"/>
</dbReference>
<feature type="binding site" evidence="10">
    <location>
        <position position="266"/>
    </location>
    <ligand>
        <name>thiamine diphosphate</name>
        <dbReference type="ChEBI" id="CHEBI:58937"/>
    </ligand>
</feature>
<keyword evidence="13" id="KW-1185">Reference proteome</keyword>
<keyword evidence="9 10" id="KW-0414">Isoprene biosynthesis</keyword>
<dbReference type="Gene3D" id="3.40.50.970">
    <property type="match status" value="2"/>
</dbReference>
<dbReference type="Pfam" id="PF13292">
    <property type="entry name" value="DXP_synthase_N"/>
    <property type="match status" value="2"/>
</dbReference>
<comment type="pathway">
    <text evidence="1 10">Metabolic intermediate biosynthesis; 1-deoxy-D-xylulose 5-phosphate biosynthesis; 1-deoxy-D-xylulose 5-phosphate from D-glyceraldehyde 3-phosphate and pyruvate: step 1/1.</text>
</comment>
<dbReference type="PANTHER" id="PTHR43322">
    <property type="entry name" value="1-D-DEOXYXYLULOSE 5-PHOSPHATE SYNTHASE-RELATED"/>
    <property type="match status" value="1"/>
</dbReference>
<feature type="binding site" evidence="10">
    <location>
        <position position="192"/>
    </location>
    <ligand>
        <name>thiamine diphosphate</name>
        <dbReference type="ChEBI" id="CHEBI:58937"/>
    </ligand>
</feature>
<feature type="binding site" evidence="10">
    <location>
        <position position="341"/>
    </location>
    <ligand>
        <name>thiamine diphosphate</name>
        <dbReference type="ChEBI" id="CHEBI:58937"/>
    </ligand>
</feature>
<comment type="cofactor">
    <cofactor evidence="10">
        <name>Mg(2+)</name>
        <dbReference type="ChEBI" id="CHEBI:18420"/>
    </cofactor>
    <text evidence="10">Binds 1 Mg(2+) ion per subunit.</text>
</comment>
<dbReference type="AlphaFoldDB" id="A0A6G9YDU0"/>
<evidence type="ECO:0000256" key="6">
    <source>
        <dbReference type="ARBA" id="ARBA00022842"/>
    </source>
</evidence>
<dbReference type="InterPro" id="IPR033248">
    <property type="entry name" value="Transketolase_C"/>
</dbReference>
<evidence type="ECO:0000256" key="5">
    <source>
        <dbReference type="ARBA" id="ARBA00022723"/>
    </source>
</evidence>
<dbReference type="GO" id="GO:0000287">
    <property type="term" value="F:magnesium ion binding"/>
    <property type="evidence" value="ECO:0007669"/>
    <property type="project" value="UniProtKB-UniRule"/>
</dbReference>
<feature type="binding site" evidence="10">
    <location>
        <position position="192"/>
    </location>
    <ligand>
        <name>Mg(2+)</name>
        <dbReference type="ChEBI" id="CHEBI:18420"/>
    </ligand>
</feature>
<dbReference type="PROSITE" id="PS00801">
    <property type="entry name" value="TRANSKETOLASE_1"/>
    <property type="match status" value="1"/>
</dbReference>
<evidence type="ECO:0000313" key="13">
    <source>
        <dbReference type="Proteomes" id="UP000503540"/>
    </source>
</evidence>
<keyword evidence="6 10" id="KW-0460">Magnesium</keyword>
<feature type="binding site" evidence="10">
    <location>
        <position position="88"/>
    </location>
    <ligand>
        <name>thiamine diphosphate</name>
        <dbReference type="ChEBI" id="CHEBI:58937"/>
    </ligand>
</feature>
<comment type="similarity">
    <text evidence="2 10">Belongs to the transketolase family. DXPS subfamily.</text>
</comment>
<dbReference type="Proteomes" id="UP000503540">
    <property type="component" value="Chromosome"/>
</dbReference>
<dbReference type="GO" id="GO:0009228">
    <property type="term" value="P:thiamine biosynthetic process"/>
    <property type="evidence" value="ECO:0007669"/>
    <property type="project" value="UniProtKB-UniRule"/>
</dbReference>
<dbReference type="InterPro" id="IPR049557">
    <property type="entry name" value="Transketolase_CS"/>
</dbReference>
<dbReference type="HAMAP" id="MF_00315">
    <property type="entry name" value="DXP_synth"/>
    <property type="match status" value="1"/>
</dbReference>
<evidence type="ECO:0000256" key="9">
    <source>
        <dbReference type="ARBA" id="ARBA00023229"/>
    </source>
</evidence>
<dbReference type="KEGG" id="nah:F5544_16735"/>
<evidence type="ECO:0000313" key="12">
    <source>
        <dbReference type="EMBL" id="QIS11226.1"/>
    </source>
</evidence>
<dbReference type="GO" id="GO:0030976">
    <property type="term" value="F:thiamine pyrophosphate binding"/>
    <property type="evidence" value="ECO:0007669"/>
    <property type="project" value="UniProtKB-UniRule"/>
</dbReference>
<dbReference type="GO" id="GO:0005829">
    <property type="term" value="C:cytosol"/>
    <property type="evidence" value="ECO:0007669"/>
    <property type="project" value="TreeGrafter"/>
</dbReference>
<feature type="binding site" evidence="10">
    <location>
        <begin position="163"/>
        <end position="164"/>
    </location>
    <ligand>
        <name>thiamine diphosphate</name>
        <dbReference type="ChEBI" id="CHEBI:58937"/>
    </ligand>
</feature>
<name>A0A6G9YDU0_9NOCA</name>
<evidence type="ECO:0000256" key="4">
    <source>
        <dbReference type="ARBA" id="ARBA00022679"/>
    </source>
</evidence>
<dbReference type="Gene3D" id="3.40.50.920">
    <property type="match status" value="1"/>
</dbReference>
<comment type="subunit">
    <text evidence="3 10">Homodimer.</text>
</comment>
<feature type="domain" description="Transketolase-like pyrimidine-binding" evidence="11">
    <location>
        <begin position="290"/>
        <end position="454"/>
    </location>
</feature>
<comment type="catalytic activity">
    <reaction evidence="10">
        <text>D-glyceraldehyde 3-phosphate + pyruvate + H(+) = 1-deoxy-D-xylulose 5-phosphate + CO2</text>
        <dbReference type="Rhea" id="RHEA:12605"/>
        <dbReference type="ChEBI" id="CHEBI:15361"/>
        <dbReference type="ChEBI" id="CHEBI:15378"/>
        <dbReference type="ChEBI" id="CHEBI:16526"/>
        <dbReference type="ChEBI" id="CHEBI:57792"/>
        <dbReference type="ChEBI" id="CHEBI:59776"/>
        <dbReference type="EC" id="2.2.1.7"/>
    </reaction>
</comment>
<dbReference type="FunFam" id="3.40.50.970:FF:000005">
    <property type="entry name" value="1-deoxy-D-xylulose-5-phosphate synthase"/>
    <property type="match status" value="1"/>
</dbReference>
<protein>
    <recommendedName>
        <fullName evidence="10">1-deoxy-D-xylulose-5-phosphate synthase</fullName>
        <ecNumber evidence="10">2.2.1.7</ecNumber>
    </recommendedName>
    <alternativeName>
        <fullName evidence="10">1-deoxyxylulose-5-phosphate synthase</fullName>
        <shortName evidence="10">DXP synthase</shortName>
        <shortName evidence="10">DXPS</shortName>
    </alternativeName>
</protein>
<dbReference type="InterPro" id="IPR005475">
    <property type="entry name" value="Transketolase-like_Pyr-bd"/>
</dbReference>
<evidence type="ECO:0000256" key="2">
    <source>
        <dbReference type="ARBA" id="ARBA00011081"/>
    </source>
</evidence>
<dbReference type="InterPro" id="IPR020826">
    <property type="entry name" value="Transketolase_BS"/>
</dbReference>
<keyword evidence="8 10" id="KW-0786">Thiamine pyrophosphate</keyword>
<dbReference type="PANTHER" id="PTHR43322:SF5">
    <property type="entry name" value="1-DEOXY-D-XYLULOSE-5-PHOSPHATE SYNTHASE, CHLOROPLASTIC"/>
    <property type="match status" value="1"/>
</dbReference>
<dbReference type="UniPathway" id="UPA00064">
    <property type="reaction ID" value="UER00091"/>
</dbReference>
<comment type="cofactor">
    <cofactor evidence="10">
        <name>thiamine diphosphate</name>
        <dbReference type="ChEBI" id="CHEBI:58937"/>
    </cofactor>
    <text evidence="10">Binds 1 thiamine pyrophosphate per subunit.</text>
</comment>
<dbReference type="SUPFAM" id="SSF52922">
    <property type="entry name" value="TK C-terminal domain-like"/>
    <property type="match status" value="1"/>
</dbReference>
<accession>A0A6G9YDU0</accession>
<feature type="binding site" evidence="10">
    <location>
        <position position="162"/>
    </location>
    <ligand>
        <name>Mg(2+)</name>
        <dbReference type="ChEBI" id="CHEBI:18420"/>
    </ligand>
</feature>
<dbReference type="FunFam" id="3.40.50.970:FF:000010">
    <property type="entry name" value="1-deoxy-D-xylulose-5-phosphate synthase"/>
    <property type="match status" value="1"/>
</dbReference>
<dbReference type="CDD" id="cd02007">
    <property type="entry name" value="TPP_DXS"/>
    <property type="match status" value="1"/>
</dbReference>
<dbReference type="CDD" id="cd07033">
    <property type="entry name" value="TPP_PYR_DXS_TK_like"/>
    <property type="match status" value="1"/>
</dbReference>
<dbReference type="SMART" id="SM00861">
    <property type="entry name" value="Transket_pyr"/>
    <property type="match status" value="1"/>
</dbReference>
<dbReference type="GO" id="GO:0016114">
    <property type="term" value="P:terpenoid biosynthetic process"/>
    <property type="evidence" value="ECO:0007669"/>
    <property type="project" value="UniProtKB-UniRule"/>
</dbReference>
<evidence type="ECO:0000259" key="11">
    <source>
        <dbReference type="SMART" id="SM00861"/>
    </source>
</evidence>
<dbReference type="Pfam" id="PF02779">
    <property type="entry name" value="Transket_pyr"/>
    <property type="match status" value="1"/>
</dbReference>
<keyword evidence="5 10" id="KW-0479">Metal-binding</keyword>
<dbReference type="SUPFAM" id="SSF52518">
    <property type="entry name" value="Thiamin diphosphate-binding fold (THDP-binding)"/>
    <property type="match status" value="2"/>
</dbReference>
<dbReference type="RefSeq" id="WP_167474073.1">
    <property type="nucleotide sequence ID" value="NZ_CP046172.1"/>
</dbReference>
<keyword evidence="7 10" id="KW-0784">Thiamine biosynthesis</keyword>
<dbReference type="EC" id="2.2.1.7" evidence="10"/>
<dbReference type="InterPro" id="IPR009014">
    <property type="entry name" value="Transketo_C/PFOR_II"/>
</dbReference>
<reference evidence="12 13" key="1">
    <citation type="journal article" date="2019" name="ACS Chem. Biol.">
        <title>Identification and Mobilization of a Cryptic Antibiotic Biosynthesis Gene Locus from a Human-Pathogenic Nocardia Isolate.</title>
        <authorList>
            <person name="Herisse M."/>
            <person name="Ishida K."/>
            <person name="Porter J.L."/>
            <person name="Howden B."/>
            <person name="Hertweck C."/>
            <person name="Stinear T.P."/>
            <person name="Pidot S.J."/>
        </authorList>
    </citation>
    <scope>NUCLEOTIDE SEQUENCE [LARGE SCALE GENOMIC DNA]</scope>
    <source>
        <strain evidence="12 13">AUSMDU00012717</strain>
    </source>
</reference>